<feature type="binding site" evidence="17">
    <location>
        <position position="224"/>
    </location>
    <ligand>
        <name>NADP(+)</name>
        <dbReference type="ChEBI" id="CHEBI:58349"/>
    </ligand>
</feature>
<evidence type="ECO:0000256" key="5">
    <source>
        <dbReference type="ARBA" id="ARBA00007417"/>
    </source>
</evidence>
<dbReference type="GO" id="GO:0008703">
    <property type="term" value="F:5-amino-6-(5-phosphoribosylamino)uracil reductase activity"/>
    <property type="evidence" value="ECO:0007669"/>
    <property type="project" value="UniProtKB-EC"/>
</dbReference>
<keyword evidence="10 15" id="KW-0521">NADP</keyword>
<keyword evidence="9 15" id="KW-0862">Zinc</keyword>
<dbReference type="PROSITE" id="PS00903">
    <property type="entry name" value="CYT_DCMP_DEAMINASES_1"/>
    <property type="match status" value="1"/>
</dbReference>
<evidence type="ECO:0000256" key="13">
    <source>
        <dbReference type="ARBA" id="ARBA00049861"/>
    </source>
</evidence>
<evidence type="ECO:0000256" key="12">
    <source>
        <dbReference type="ARBA" id="ARBA00023268"/>
    </source>
</evidence>
<evidence type="ECO:0000256" key="4">
    <source>
        <dbReference type="ARBA" id="ARBA00005259"/>
    </source>
</evidence>
<feature type="binding site" evidence="17">
    <location>
        <position position="296"/>
    </location>
    <ligand>
        <name>substrate</name>
    </ligand>
</feature>
<dbReference type="PIRSF" id="PIRSF006769">
    <property type="entry name" value="RibD"/>
    <property type="match status" value="1"/>
</dbReference>
<evidence type="ECO:0000256" key="16">
    <source>
        <dbReference type="PIRSR" id="PIRSR006769-1"/>
    </source>
</evidence>
<evidence type="ECO:0000256" key="8">
    <source>
        <dbReference type="ARBA" id="ARBA00022801"/>
    </source>
</evidence>
<dbReference type="InterPro" id="IPR002125">
    <property type="entry name" value="CMP_dCMP_dom"/>
</dbReference>
<dbReference type="RefSeq" id="WP_107043640.1">
    <property type="nucleotide sequence ID" value="NZ_NWTX01000003.1"/>
</dbReference>
<keyword evidence="12" id="KW-0511">Multifunctional enzyme</keyword>
<dbReference type="EC" id="1.1.1.193" evidence="15"/>
<feature type="binding site" evidence="18">
    <location>
        <position position="78"/>
    </location>
    <ligand>
        <name>Zn(2+)</name>
        <dbReference type="ChEBI" id="CHEBI:29105"/>
        <note>catalytic</note>
    </ligand>
</feature>
<dbReference type="GO" id="GO:0008835">
    <property type="term" value="F:diaminohydroxyphosphoribosylaminopyrimidine deaminase activity"/>
    <property type="evidence" value="ECO:0007669"/>
    <property type="project" value="UniProtKB-EC"/>
</dbReference>
<proteinExistence type="inferred from homology"/>
<feature type="binding site" evidence="18">
    <location>
        <position position="50"/>
    </location>
    <ligand>
        <name>Zn(2+)</name>
        <dbReference type="ChEBI" id="CHEBI:29105"/>
        <note>catalytic</note>
    </ligand>
</feature>
<comment type="catalytic activity">
    <reaction evidence="13 15">
        <text>5-amino-6-(5-phospho-D-ribitylamino)uracil + NADP(+) = 5-amino-6-(5-phospho-D-ribosylamino)uracil + NADPH + H(+)</text>
        <dbReference type="Rhea" id="RHEA:17845"/>
        <dbReference type="ChEBI" id="CHEBI:15378"/>
        <dbReference type="ChEBI" id="CHEBI:57783"/>
        <dbReference type="ChEBI" id="CHEBI:58349"/>
        <dbReference type="ChEBI" id="CHEBI:58421"/>
        <dbReference type="ChEBI" id="CHEBI:58453"/>
        <dbReference type="EC" id="1.1.1.193"/>
    </reaction>
</comment>
<dbReference type="FunFam" id="3.40.140.10:FF:000025">
    <property type="entry name" value="Riboflavin biosynthesis protein RibD"/>
    <property type="match status" value="1"/>
</dbReference>
<dbReference type="InterPro" id="IPR016192">
    <property type="entry name" value="APOBEC/CMP_deaminase_Zn-bd"/>
</dbReference>
<reference evidence="21" key="1">
    <citation type="submission" date="2017-09" db="EMBL/GenBank/DDBJ databases">
        <authorList>
            <person name="Sela D.A."/>
            <person name="Albert K."/>
        </authorList>
    </citation>
    <scope>NUCLEOTIDE SEQUENCE [LARGE SCALE GENOMIC DNA]</scope>
    <source>
        <strain evidence="21">UMA51805</strain>
    </source>
</reference>
<feature type="binding site" evidence="17">
    <location>
        <position position="199"/>
    </location>
    <ligand>
        <name>NADP(+)</name>
        <dbReference type="ChEBI" id="CHEBI:58349"/>
    </ligand>
</feature>
<evidence type="ECO:0000256" key="7">
    <source>
        <dbReference type="ARBA" id="ARBA00022723"/>
    </source>
</evidence>
<comment type="caution">
    <text evidence="20">The sequence shown here is derived from an EMBL/GenBank/DDBJ whole genome shotgun (WGS) entry which is preliminary data.</text>
</comment>
<dbReference type="NCBIfam" id="TIGR00326">
    <property type="entry name" value="eubact_ribD"/>
    <property type="match status" value="1"/>
</dbReference>
<dbReference type="SUPFAM" id="SSF53597">
    <property type="entry name" value="Dihydrofolate reductase-like"/>
    <property type="match status" value="1"/>
</dbReference>
<dbReference type="NCBIfam" id="TIGR00227">
    <property type="entry name" value="ribD_Cterm"/>
    <property type="match status" value="1"/>
</dbReference>
<dbReference type="EMBL" id="NWTX01000003">
    <property type="protein sequence ID" value="PST46899.1"/>
    <property type="molecule type" value="Genomic_DNA"/>
</dbReference>
<comment type="catalytic activity">
    <reaction evidence="14 15">
        <text>2,5-diamino-6-hydroxy-4-(5-phosphoribosylamino)-pyrimidine + H2O + H(+) = 5-amino-6-(5-phospho-D-ribosylamino)uracil + NH4(+)</text>
        <dbReference type="Rhea" id="RHEA:21868"/>
        <dbReference type="ChEBI" id="CHEBI:15377"/>
        <dbReference type="ChEBI" id="CHEBI:15378"/>
        <dbReference type="ChEBI" id="CHEBI:28938"/>
        <dbReference type="ChEBI" id="CHEBI:58453"/>
        <dbReference type="ChEBI" id="CHEBI:58614"/>
        <dbReference type="EC" id="3.5.4.26"/>
    </reaction>
</comment>
<evidence type="ECO:0000256" key="6">
    <source>
        <dbReference type="ARBA" id="ARBA00022619"/>
    </source>
</evidence>
<feature type="binding site" evidence="17">
    <location>
        <begin position="298"/>
        <end position="304"/>
    </location>
    <ligand>
        <name>NADP(+)</name>
        <dbReference type="ChEBI" id="CHEBI:58349"/>
    </ligand>
</feature>
<evidence type="ECO:0000313" key="21">
    <source>
        <dbReference type="Proteomes" id="UP000240228"/>
    </source>
</evidence>
<reference evidence="20 21" key="2">
    <citation type="submission" date="2018-03" db="EMBL/GenBank/DDBJ databases">
        <title>The comparative genomics of Bifidobacterium callitrichos reflects dietary carbohydrate utilization within the common marmoset gut.</title>
        <authorList>
            <person name="Rani A."/>
        </authorList>
    </citation>
    <scope>NUCLEOTIDE SEQUENCE [LARGE SCALE GENOMIC DNA]</scope>
    <source>
        <strain evidence="20 21">UMA51805</strain>
    </source>
</reference>
<evidence type="ECO:0000256" key="17">
    <source>
        <dbReference type="PIRSR" id="PIRSR006769-2"/>
    </source>
</evidence>
<comment type="similarity">
    <text evidence="5 15">In the C-terminal section; belongs to the HTP reductase family.</text>
</comment>
<feature type="domain" description="CMP/dCMP-type deaminase" evidence="19">
    <location>
        <begin position="1"/>
        <end position="126"/>
    </location>
</feature>
<evidence type="ECO:0000256" key="18">
    <source>
        <dbReference type="PIRSR" id="PIRSR006769-3"/>
    </source>
</evidence>
<accession>A0A2T3GBR6</accession>
<dbReference type="UniPathway" id="UPA00275">
    <property type="reaction ID" value="UER00401"/>
</dbReference>
<name>A0A2T3GBR6_9BIFI</name>
<evidence type="ECO:0000256" key="9">
    <source>
        <dbReference type="ARBA" id="ARBA00022833"/>
    </source>
</evidence>
<keyword evidence="11 15" id="KW-0560">Oxidoreductase</keyword>
<dbReference type="InterPro" id="IPR024072">
    <property type="entry name" value="DHFR-like_dom_sf"/>
</dbReference>
<keyword evidence="6 15" id="KW-0686">Riboflavin biosynthesis</keyword>
<dbReference type="Gene3D" id="3.40.430.10">
    <property type="entry name" value="Dihydrofolate Reductase, subunit A"/>
    <property type="match status" value="1"/>
</dbReference>
<dbReference type="AlphaFoldDB" id="A0A2T3GBR6"/>
<feature type="binding site" evidence="17">
    <location>
        <position position="210"/>
    </location>
    <ligand>
        <name>substrate</name>
    </ligand>
</feature>
<keyword evidence="7 15" id="KW-0479">Metal-binding</keyword>
<feature type="binding site" evidence="18">
    <location>
        <position position="87"/>
    </location>
    <ligand>
        <name>Zn(2+)</name>
        <dbReference type="ChEBI" id="CHEBI:29105"/>
        <note>catalytic</note>
    </ligand>
</feature>
<evidence type="ECO:0000256" key="14">
    <source>
        <dbReference type="ARBA" id="ARBA00049886"/>
    </source>
</evidence>
<keyword evidence="21" id="KW-1185">Reference proteome</keyword>
<evidence type="ECO:0000256" key="11">
    <source>
        <dbReference type="ARBA" id="ARBA00023002"/>
    </source>
</evidence>
<comment type="similarity">
    <text evidence="4 15">In the N-terminal section; belongs to the cytidine and deoxycytidylate deaminase family.</text>
</comment>
<protein>
    <recommendedName>
        <fullName evidence="15">Riboflavin biosynthesis protein RibD</fullName>
    </recommendedName>
    <domain>
        <recommendedName>
            <fullName evidence="15">Diaminohydroxyphosphoribosylaminopyrimidine deaminase</fullName>
            <shortName evidence="15">DRAP deaminase</shortName>
            <ecNumber evidence="15">3.5.4.26</ecNumber>
        </recommendedName>
        <alternativeName>
            <fullName evidence="15">Riboflavin-specific deaminase</fullName>
        </alternativeName>
    </domain>
    <domain>
        <recommendedName>
            <fullName evidence="15">5-amino-6-(5-phosphoribosylamino)uracil reductase</fullName>
            <ecNumber evidence="15">1.1.1.193</ecNumber>
        </recommendedName>
        <alternativeName>
            <fullName evidence="15">HTP reductase</fullName>
        </alternativeName>
    </domain>
</protein>
<dbReference type="EC" id="3.5.4.26" evidence="15"/>
<feature type="binding site" evidence="17">
    <location>
        <position position="171"/>
    </location>
    <ligand>
        <name>substrate</name>
    </ligand>
</feature>
<feature type="binding site" evidence="17">
    <location>
        <position position="203"/>
    </location>
    <ligand>
        <name>substrate</name>
    </ligand>
</feature>
<dbReference type="PANTHER" id="PTHR38011:SF7">
    <property type="entry name" value="2,5-DIAMINO-6-RIBOSYLAMINO-4(3H)-PYRIMIDINONE 5'-PHOSPHATE REDUCTASE"/>
    <property type="match status" value="1"/>
</dbReference>
<evidence type="ECO:0000259" key="19">
    <source>
        <dbReference type="PROSITE" id="PS51747"/>
    </source>
</evidence>
<keyword evidence="8 15" id="KW-0378">Hydrolase</keyword>
<evidence type="ECO:0000256" key="1">
    <source>
        <dbReference type="ARBA" id="ARBA00002151"/>
    </source>
</evidence>
<dbReference type="InterPro" id="IPR016193">
    <property type="entry name" value="Cytidine_deaminase-like"/>
</dbReference>
<dbReference type="InterPro" id="IPR050765">
    <property type="entry name" value="Riboflavin_Biosynth_HTPR"/>
</dbReference>
<dbReference type="GO" id="GO:0009231">
    <property type="term" value="P:riboflavin biosynthetic process"/>
    <property type="evidence" value="ECO:0007669"/>
    <property type="project" value="UniProtKB-UniPathway"/>
</dbReference>
<feature type="binding site" evidence="17">
    <location>
        <position position="187"/>
    </location>
    <ligand>
        <name>substrate</name>
    </ligand>
</feature>
<sequence>MDDRDFMSVALRHARLGAGRVNPNPMVGAVIVRDGEIIATGHHDHFGGWHAERAALEAAKQAGVDVRGATIYVTLEPCCHTGKQPPCSKALIDAGLARVVVGSPDPNPLVAGKGVRQLRDAGIDVVEGVLRDECDRLNEIFLHFITTRTPFVMLKYAMTLDGRIATSTGLSRWITGEDARRRVHEDRGRFASIMVGVGTVLADDPQLTCRIDGGHDPVRVVCDTHLRTPIDAAIVATARETPTIIATAVDDEQRTLPYREAGCEILRVDADGDGHVSVAGIVRALGERGLDSVMIEGGGTLAWSALQDHVVSKVSAYVVPKLFGGRNAPGPVGGEGVEAPDDAFRIIDRTVATVGSDIVNLETDPIAKYVDRLLALPSRDGDANREGSGGSRAITENFLIEHGF</sequence>
<dbReference type="PANTHER" id="PTHR38011">
    <property type="entry name" value="DIHYDROFOLATE REDUCTASE FAMILY PROTEIN (AFU_ORTHOLOGUE AFUA_8G06820)"/>
    <property type="match status" value="1"/>
</dbReference>
<gene>
    <name evidence="20" type="primary">ribD</name>
    <name evidence="20" type="ORF">CPA40_02745</name>
</gene>
<dbReference type="InterPro" id="IPR002734">
    <property type="entry name" value="RibDG_C"/>
</dbReference>
<feature type="binding site" evidence="17">
    <location>
        <position position="173"/>
    </location>
    <ligand>
        <name>NADP(+)</name>
        <dbReference type="ChEBI" id="CHEBI:58349"/>
    </ligand>
</feature>
<feature type="binding site" evidence="17">
    <location>
        <position position="157"/>
    </location>
    <ligand>
        <name>NADP(+)</name>
        <dbReference type="ChEBI" id="CHEBI:58349"/>
    </ligand>
</feature>
<dbReference type="InterPro" id="IPR011549">
    <property type="entry name" value="RibD_C"/>
</dbReference>
<dbReference type="PROSITE" id="PS51747">
    <property type="entry name" value="CYT_DCMP_DEAMINASES_2"/>
    <property type="match status" value="1"/>
</dbReference>
<dbReference type="Pfam" id="PF01872">
    <property type="entry name" value="RibD_C"/>
    <property type="match status" value="1"/>
</dbReference>
<dbReference type="InterPro" id="IPR004794">
    <property type="entry name" value="Eubact_RibD"/>
</dbReference>
<comment type="pathway">
    <text evidence="3 15">Cofactor biosynthesis; riboflavin biosynthesis; 5-amino-6-(D-ribitylamino)uracil from GTP: step 3/4.</text>
</comment>
<dbReference type="GO" id="GO:0050661">
    <property type="term" value="F:NADP binding"/>
    <property type="evidence" value="ECO:0007669"/>
    <property type="project" value="InterPro"/>
</dbReference>
<evidence type="ECO:0000256" key="3">
    <source>
        <dbReference type="ARBA" id="ARBA00004910"/>
    </source>
</evidence>
<evidence type="ECO:0000313" key="20">
    <source>
        <dbReference type="EMBL" id="PST46899.1"/>
    </source>
</evidence>
<dbReference type="Gene3D" id="3.40.140.10">
    <property type="entry name" value="Cytidine Deaminase, domain 2"/>
    <property type="match status" value="1"/>
</dbReference>
<comment type="pathway">
    <text evidence="2 15">Cofactor biosynthesis; riboflavin biosynthesis; 5-amino-6-(D-ribitylamino)uracil from GTP: step 2/4.</text>
</comment>
<dbReference type="Proteomes" id="UP000240228">
    <property type="component" value="Unassembled WGS sequence"/>
</dbReference>
<comment type="function">
    <text evidence="1 15">Converts 2,5-diamino-6-(ribosylamino)-4(3h)-pyrimidinone 5'-phosphate into 5-amino-6-(ribosylamino)-2,4(1h,3h)-pyrimidinedione 5'-phosphate.</text>
</comment>
<evidence type="ECO:0000256" key="10">
    <source>
        <dbReference type="ARBA" id="ARBA00022857"/>
    </source>
</evidence>
<organism evidence="20 21">
    <name type="scientific">Bifidobacterium callitrichos</name>
    <dbReference type="NCBI Taxonomy" id="762209"/>
    <lineage>
        <taxon>Bacteria</taxon>
        <taxon>Bacillati</taxon>
        <taxon>Actinomycetota</taxon>
        <taxon>Actinomycetes</taxon>
        <taxon>Bifidobacteriales</taxon>
        <taxon>Bifidobacteriaceae</taxon>
        <taxon>Bifidobacterium</taxon>
    </lineage>
</organism>
<evidence type="ECO:0000256" key="15">
    <source>
        <dbReference type="PIRNR" id="PIRNR006769"/>
    </source>
</evidence>
<feature type="active site" description="Proton donor" evidence="16">
    <location>
        <position position="52"/>
    </location>
</feature>
<dbReference type="Pfam" id="PF00383">
    <property type="entry name" value="dCMP_cyt_deam_1"/>
    <property type="match status" value="1"/>
</dbReference>
<dbReference type="SUPFAM" id="SSF53927">
    <property type="entry name" value="Cytidine deaminase-like"/>
    <property type="match status" value="1"/>
</dbReference>
<feature type="binding site" evidence="17">
    <location>
        <position position="207"/>
    </location>
    <ligand>
        <name>substrate</name>
    </ligand>
</feature>
<evidence type="ECO:0000256" key="2">
    <source>
        <dbReference type="ARBA" id="ARBA00004882"/>
    </source>
</evidence>
<comment type="cofactor">
    <cofactor evidence="15 18">
        <name>Zn(2+)</name>
        <dbReference type="ChEBI" id="CHEBI:29105"/>
    </cofactor>
    <text evidence="15 18">Binds 1 zinc ion.</text>
</comment>
<dbReference type="GO" id="GO:0008270">
    <property type="term" value="F:zinc ion binding"/>
    <property type="evidence" value="ECO:0007669"/>
    <property type="project" value="InterPro"/>
</dbReference>
<dbReference type="CDD" id="cd01284">
    <property type="entry name" value="Riboflavin_deaminase-reductase"/>
    <property type="match status" value="1"/>
</dbReference>